<proteinExistence type="predicted"/>
<evidence type="ECO:0000256" key="1">
    <source>
        <dbReference type="SAM" id="Phobius"/>
    </source>
</evidence>
<dbReference type="EMBL" id="PFNJ01000077">
    <property type="protein sequence ID" value="PIZ42256.1"/>
    <property type="molecule type" value="Genomic_DNA"/>
</dbReference>
<feature type="transmembrane region" description="Helical" evidence="1">
    <location>
        <begin position="34"/>
        <end position="59"/>
    </location>
</feature>
<dbReference type="AlphaFoldDB" id="A0A2M7TB32"/>
<accession>A0A2M7TB32</accession>
<gene>
    <name evidence="2" type="ORF">COY34_03140</name>
</gene>
<keyword evidence="1" id="KW-0812">Transmembrane</keyword>
<evidence type="ECO:0000313" key="2">
    <source>
        <dbReference type="EMBL" id="PIZ42256.1"/>
    </source>
</evidence>
<keyword evidence="1" id="KW-1133">Transmembrane helix</keyword>
<evidence type="ECO:0008006" key="4">
    <source>
        <dbReference type="Google" id="ProtNLM"/>
    </source>
</evidence>
<feature type="transmembrane region" description="Helical" evidence="1">
    <location>
        <begin position="6"/>
        <end position="27"/>
    </location>
</feature>
<dbReference type="Proteomes" id="UP000230970">
    <property type="component" value="Unassembled WGS sequence"/>
</dbReference>
<keyword evidence="1" id="KW-0472">Membrane</keyword>
<evidence type="ECO:0000313" key="3">
    <source>
        <dbReference type="Proteomes" id="UP000230970"/>
    </source>
</evidence>
<comment type="caution">
    <text evidence="2">The sequence shown here is derived from an EMBL/GenBank/DDBJ whole genome shotgun (WGS) entry which is preliminary data.</text>
</comment>
<sequence>MTNYLRFILIFIWTPLIILGGLNFELLVRYRKTLLLTIFFTLLFGIPWDALSVGTKLWWYNLSPTLGNWYFLGLPIEEFILTMSFPILVGCLVFTFIKKDKS</sequence>
<organism evidence="2 3">
    <name type="scientific">candidate division WWE3 bacterium CG_4_10_14_0_2_um_filter_42_8</name>
    <dbReference type="NCBI Taxonomy" id="1975074"/>
    <lineage>
        <taxon>Bacteria</taxon>
        <taxon>Katanobacteria</taxon>
    </lineage>
</organism>
<name>A0A2M7TB32_UNCKA</name>
<reference evidence="3" key="1">
    <citation type="submission" date="2017-09" db="EMBL/GenBank/DDBJ databases">
        <title>Depth-based differentiation of microbial function through sediment-hosted aquifers and enrichment of novel symbionts in the deep terrestrial subsurface.</title>
        <authorList>
            <person name="Probst A.J."/>
            <person name="Ladd B."/>
            <person name="Jarett J.K."/>
            <person name="Geller-Mcgrath D.E."/>
            <person name="Sieber C.M.K."/>
            <person name="Emerson J.B."/>
            <person name="Anantharaman K."/>
            <person name="Thomas B.C."/>
            <person name="Malmstrom R."/>
            <person name="Stieglmeier M."/>
            <person name="Klingl A."/>
            <person name="Woyke T."/>
            <person name="Ryan C.M."/>
            <person name="Banfield J.F."/>
        </authorList>
    </citation>
    <scope>NUCLEOTIDE SEQUENCE [LARGE SCALE GENOMIC DNA]</scope>
</reference>
<protein>
    <recommendedName>
        <fullName evidence="4">Lycopene cyclase domain-containing protein</fullName>
    </recommendedName>
</protein>
<feature type="transmembrane region" description="Helical" evidence="1">
    <location>
        <begin position="79"/>
        <end position="97"/>
    </location>
</feature>